<dbReference type="InterPro" id="IPR011990">
    <property type="entry name" value="TPR-like_helical_dom_sf"/>
</dbReference>
<organism evidence="1 2">
    <name type="scientific">Mucilaginibacter pankratovii</name>
    <dbReference type="NCBI Taxonomy" id="2772110"/>
    <lineage>
        <taxon>Bacteria</taxon>
        <taxon>Pseudomonadati</taxon>
        <taxon>Bacteroidota</taxon>
        <taxon>Sphingobacteriia</taxon>
        <taxon>Sphingobacteriales</taxon>
        <taxon>Sphingobacteriaceae</taxon>
        <taxon>Mucilaginibacter</taxon>
    </lineage>
</organism>
<dbReference type="Proteomes" id="UP000606600">
    <property type="component" value="Unassembled WGS sequence"/>
</dbReference>
<dbReference type="EMBL" id="JACWMY010000007">
    <property type="protein sequence ID" value="MBD1365170.1"/>
    <property type="molecule type" value="Genomic_DNA"/>
</dbReference>
<dbReference type="SUPFAM" id="SSF48452">
    <property type="entry name" value="TPR-like"/>
    <property type="match status" value="1"/>
</dbReference>
<dbReference type="Gene3D" id="1.25.40.10">
    <property type="entry name" value="Tetratricopeptide repeat domain"/>
    <property type="match status" value="1"/>
</dbReference>
<reference evidence="1 2" key="1">
    <citation type="submission" date="2020-09" db="EMBL/GenBank/DDBJ databases">
        <title>Novel species of Mucilaginibacter isolated from a glacier on the Tibetan Plateau.</title>
        <authorList>
            <person name="Liu Q."/>
            <person name="Xin Y.-H."/>
        </authorList>
    </citation>
    <scope>NUCLEOTIDE SEQUENCE [LARGE SCALE GENOMIC DNA]</scope>
    <source>
        <strain evidence="1 2">ZT4R22</strain>
    </source>
</reference>
<comment type="caution">
    <text evidence="1">The sequence shown here is derived from an EMBL/GenBank/DDBJ whole genome shotgun (WGS) entry which is preliminary data.</text>
</comment>
<name>A0ABR7WS98_9SPHI</name>
<evidence type="ECO:0000313" key="1">
    <source>
        <dbReference type="EMBL" id="MBD1365170.1"/>
    </source>
</evidence>
<protein>
    <recommendedName>
        <fullName evidence="3">Tetratricopeptide repeat protein</fullName>
    </recommendedName>
</protein>
<evidence type="ECO:0008006" key="3">
    <source>
        <dbReference type="Google" id="ProtNLM"/>
    </source>
</evidence>
<sequence length="373" mass="42136">MCTAIARAQDSYPKTDSISYSFYLAGNWQQLISYGNQSLKNGVDFPLLHLRMAYAHFITGNYTTALSQYREVLKQDQRNQTANYYAYLCNLYLNRTDAAGYHLALLDDSTYTAKPSPVKFISASAEGGSKFSKNPRRGNGTYMRLGFTNTLGYRFVLDESFAYFGQDIYHRFFGSLVNSPIQQLEYYGKLNYSASSALSVFGGYHYLNTKYSVGTYNNHIGIGGLKYATGDAVLQADANFGRISDTTFQQYNAQLSLYPKGNIHLYFISRASLLRQGGSKFVFSQTVGTKVFRNFWADANVTIGTLNNYLDADALYVYNAIDIATFKTGATAYYQLSGHVLLHLNYAFEQKKDFYKIQEYKQHSVTGGLTWKF</sequence>
<gene>
    <name evidence="1" type="ORF">IDJ77_15245</name>
</gene>
<dbReference type="RefSeq" id="WP_191189828.1">
    <property type="nucleotide sequence ID" value="NZ_JACWMY010000007.1"/>
</dbReference>
<evidence type="ECO:0000313" key="2">
    <source>
        <dbReference type="Proteomes" id="UP000606600"/>
    </source>
</evidence>
<accession>A0ABR7WS98</accession>
<keyword evidence="2" id="KW-1185">Reference proteome</keyword>
<proteinExistence type="predicted"/>